<name>A0A2S1LE10_9FLAO</name>
<evidence type="ECO:0000256" key="1">
    <source>
        <dbReference type="ARBA" id="ARBA00004442"/>
    </source>
</evidence>
<dbReference type="OrthoDB" id="9782229at2"/>
<evidence type="ECO:0000259" key="5">
    <source>
        <dbReference type="PROSITE" id="PS51123"/>
    </source>
</evidence>
<dbReference type="SUPFAM" id="SSF49478">
    <property type="entry name" value="Cna protein B-type domain"/>
    <property type="match status" value="1"/>
</dbReference>
<dbReference type="Gene3D" id="3.30.1330.60">
    <property type="entry name" value="OmpA-like domain"/>
    <property type="match status" value="1"/>
</dbReference>
<dbReference type="InterPro" id="IPR006665">
    <property type="entry name" value="OmpA-like"/>
</dbReference>
<dbReference type="PROSITE" id="PS51123">
    <property type="entry name" value="OMPA_2"/>
    <property type="match status" value="1"/>
</dbReference>
<dbReference type="EMBL" id="CP020918">
    <property type="protein sequence ID" value="AWG22012.1"/>
    <property type="molecule type" value="Genomic_DNA"/>
</dbReference>
<dbReference type="Gene3D" id="2.60.40.1120">
    <property type="entry name" value="Carboxypeptidase-like, regulatory domain"/>
    <property type="match status" value="1"/>
</dbReference>
<keyword evidence="7" id="KW-1185">Reference proteome</keyword>
<dbReference type="InterPro" id="IPR008969">
    <property type="entry name" value="CarboxyPept-like_regulatory"/>
</dbReference>
<reference evidence="6 7" key="1">
    <citation type="submission" date="2017-04" db="EMBL/GenBank/DDBJ databases">
        <title>Compelte genome sequence of WV33.</title>
        <authorList>
            <person name="Lee P.C."/>
        </authorList>
    </citation>
    <scope>NUCLEOTIDE SEQUENCE [LARGE SCALE GENOMIC DNA]</scope>
    <source>
        <strain evidence="6 7">WV33</strain>
    </source>
</reference>
<evidence type="ECO:0000256" key="3">
    <source>
        <dbReference type="ARBA" id="ARBA00023237"/>
    </source>
</evidence>
<dbReference type="KEGG" id="ffa:FFWV33_11040"/>
<dbReference type="AlphaFoldDB" id="A0A2S1LE10"/>
<keyword evidence="2 4" id="KW-0472">Membrane</keyword>
<dbReference type="CDD" id="cd07185">
    <property type="entry name" value="OmpA_C-like"/>
    <property type="match status" value="1"/>
</dbReference>
<evidence type="ECO:0000256" key="4">
    <source>
        <dbReference type="PROSITE-ProRule" id="PRU00473"/>
    </source>
</evidence>
<evidence type="ECO:0000313" key="6">
    <source>
        <dbReference type="EMBL" id="AWG22012.1"/>
    </source>
</evidence>
<feature type="domain" description="OmpA-like" evidence="5">
    <location>
        <begin position="455"/>
        <end position="576"/>
    </location>
</feature>
<organism evidence="6 7">
    <name type="scientific">Flavobacterium faecale</name>
    <dbReference type="NCBI Taxonomy" id="1355330"/>
    <lineage>
        <taxon>Bacteria</taxon>
        <taxon>Pseudomonadati</taxon>
        <taxon>Bacteroidota</taxon>
        <taxon>Flavobacteriia</taxon>
        <taxon>Flavobacteriales</taxon>
        <taxon>Flavobacteriaceae</taxon>
        <taxon>Flavobacterium</taxon>
    </lineage>
</organism>
<gene>
    <name evidence="6" type="ORF">FFWV33_11040</name>
</gene>
<keyword evidence="3" id="KW-0998">Cell outer membrane</keyword>
<dbReference type="InterPro" id="IPR050330">
    <property type="entry name" value="Bact_OuterMem_StrucFunc"/>
</dbReference>
<dbReference type="PANTHER" id="PTHR30329:SF21">
    <property type="entry name" value="LIPOPROTEIN YIAD-RELATED"/>
    <property type="match status" value="1"/>
</dbReference>
<comment type="subcellular location">
    <subcellularLocation>
        <location evidence="1">Cell outer membrane</location>
    </subcellularLocation>
</comment>
<accession>A0A2S1LE10</accession>
<sequence length="576" mass="64322">MFYQLGTAQTAKALVKKEVLKNENYFQISARAGYDNPFYSNDTPYIDYNGGLEVGMSIDYYWKWFGIGADVDYISNTPESTYPTQGLIDGNRIPLTTFDLSEKGIKRFFYGIGPDFKQQSKNGKWVYELNTRVGLSSIKGGRTELRETTTAIAPLGQLLNFHAGYDAKNVVTGKAQVRVNYFFNEYIGVHAGAYYMRHFNVSELTDPSLGISSSYYPFTTGTNTVGQTIASLNPKNGPVVRMEPDKGDISSLGVFAGLSLKLASNKKEKTCNDCPAYALAVTARDKYTKEVLPDTDVVLKNIKGEVVQSGKTNNFGVVVFNEIKPDNYTIEGMLYNTKMESSTTVTNEFKAKETLQKVILYTDLNFILKGKVVVCNSAQPLANVSVKLKNLLIAEQKNTVTNDNGEFIFNVAKNSMYEVYGKKDSYFSQTETIATKEYDRNTTLFVKLEVCMEEADCGKAIGLKNILYDLDKFEIKEEAKKELNRLVQFMLDNPSLKVEVLSHTDSRSSNEYNLTLSQNRANAAVDYVVSQGIARNRISGKGYGETQLLNKCADGVSCSEAQHQLNRRTEMKVICN</sequence>
<dbReference type="PANTHER" id="PTHR30329">
    <property type="entry name" value="STATOR ELEMENT OF FLAGELLAR MOTOR COMPLEX"/>
    <property type="match status" value="1"/>
</dbReference>
<dbReference type="Pfam" id="PF00691">
    <property type="entry name" value="OmpA"/>
    <property type="match status" value="1"/>
</dbReference>
<dbReference type="PRINTS" id="PR01021">
    <property type="entry name" value="OMPADOMAIN"/>
</dbReference>
<evidence type="ECO:0000256" key="2">
    <source>
        <dbReference type="ARBA" id="ARBA00023136"/>
    </source>
</evidence>
<dbReference type="GO" id="GO:0009279">
    <property type="term" value="C:cell outer membrane"/>
    <property type="evidence" value="ECO:0007669"/>
    <property type="project" value="UniProtKB-SubCell"/>
</dbReference>
<dbReference type="SUPFAM" id="SSF49464">
    <property type="entry name" value="Carboxypeptidase regulatory domain-like"/>
    <property type="match status" value="1"/>
</dbReference>
<evidence type="ECO:0000313" key="7">
    <source>
        <dbReference type="Proteomes" id="UP000244527"/>
    </source>
</evidence>
<protein>
    <submittedName>
        <fullName evidence="6">Cell envelope biogenesis protein OmpA</fullName>
    </submittedName>
</protein>
<dbReference type="Proteomes" id="UP000244527">
    <property type="component" value="Chromosome"/>
</dbReference>
<proteinExistence type="predicted"/>
<dbReference type="InterPro" id="IPR036737">
    <property type="entry name" value="OmpA-like_sf"/>
</dbReference>
<dbReference type="SUPFAM" id="SSF103088">
    <property type="entry name" value="OmpA-like"/>
    <property type="match status" value="1"/>
</dbReference>
<dbReference type="InterPro" id="IPR006664">
    <property type="entry name" value="OMP_bac"/>
</dbReference>